<sequence>MIRCNTRHKELKYKLTILIVVLAVFLGCSSIKMVGSWRSESYATFQPEKVLIIGITPNLTARKIFEEKIVNEFQSRGLIANTSSVIFPEKFVENKQSEIQIQQEINKIKRLGFDAIFISTVTGTDVKQSYHKPYYTSPNIYWPRFRRYYFLYQDIYYHPGYYKKYNVYYIESSLFNLKEDSKTSSLIWVGNFSMVNPQDIEYSVNDYVKRIVKALEQEQLLDKK</sequence>
<evidence type="ECO:0000313" key="1">
    <source>
        <dbReference type="EMBL" id="RSK41398.1"/>
    </source>
</evidence>
<dbReference type="PROSITE" id="PS51257">
    <property type="entry name" value="PROKAR_LIPOPROTEIN"/>
    <property type="match status" value="1"/>
</dbReference>
<organism evidence="1 2">
    <name type="scientific">Mangrovimonas spongiae</name>
    <dbReference type="NCBI Taxonomy" id="2494697"/>
    <lineage>
        <taxon>Bacteria</taxon>
        <taxon>Pseudomonadati</taxon>
        <taxon>Bacteroidota</taxon>
        <taxon>Flavobacteriia</taxon>
        <taxon>Flavobacteriales</taxon>
        <taxon>Flavobacteriaceae</taxon>
        <taxon>Mangrovimonas</taxon>
    </lineage>
</organism>
<gene>
    <name evidence="1" type="ORF">EJA19_00560</name>
</gene>
<protein>
    <recommendedName>
        <fullName evidence="3">DUF4136 domain-containing protein</fullName>
    </recommendedName>
</protein>
<comment type="caution">
    <text evidence="1">The sequence shown here is derived from an EMBL/GenBank/DDBJ whole genome shotgun (WGS) entry which is preliminary data.</text>
</comment>
<name>A0A3R9NQQ3_9FLAO</name>
<dbReference type="OrthoDB" id="6077795at2"/>
<dbReference type="Proteomes" id="UP000270620">
    <property type="component" value="Unassembled WGS sequence"/>
</dbReference>
<evidence type="ECO:0000313" key="2">
    <source>
        <dbReference type="Proteomes" id="UP000270620"/>
    </source>
</evidence>
<evidence type="ECO:0008006" key="3">
    <source>
        <dbReference type="Google" id="ProtNLM"/>
    </source>
</evidence>
<dbReference type="RefSeq" id="WP_125466395.1">
    <property type="nucleotide sequence ID" value="NZ_RWBG01000001.1"/>
</dbReference>
<keyword evidence="2" id="KW-1185">Reference proteome</keyword>
<dbReference type="EMBL" id="RWBG01000001">
    <property type="protein sequence ID" value="RSK41398.1"/>
    <property type="molecule type" value="Genomic_DNA"/>
</dbReference>
<reference evidence="1 2" key="1">
    <citation type="submission" date="2018-12" db="EMBL/GenBank/DDBJ databases">
        <title>Mangrovimonas spongiae sp. nov., a novel member of the genus Mangrovimonas isolated from marine sponge.</title>
        <authorList>
            <person name="Zhuang L."/>
            <person name="Luo L."/>
        </authorList>
    </citation>
    <scope>NUCLEOTIDE SEQUENCE [LARGE SCALE GENOMIC DNA]</scope>
    <source>
        <strain evidence="1 2">HN-E26</strain>
    </source>
</reference>
<dbReference type="AlphaFoldDB" id="A0A3R9NQQ3"/>
<proteinExistence type="predicted"/>
<accession>A0A3R9NQQ3</accession>